<evidence type="ECO:0000313" key="1">
    <source>
        <dbReference type="EMBL" id="KAF6168218.1"/>
    </source>
</evidence>
<protein>
    <submittedName>
        <fullName evidence="1">Uncharacterized protein</fullName>
    </submittedName>
</protein>
<dbReference type="AlphaFoldDB" id="A0A7J7NMQ7"/>
<dbReference type="Proteomes" id="UP000541444">
    <property type="component" value="Unassembled WGS sequence"/>
</dbReference>
<gene>
    <name evidence="1" type="ORF">GIB67_011603</name>
</gene>
<sequence length="93" mass="10961">AQSVKLFVSSRGKIGFLLDTEKEPAELDPKNAKWFSDYSMVRTWLINSMQPTISAGYLLTNNEHLIWESLRKVYSQRENNARIFQLSNEFWEF</sequence>
<comment type="caution">
    <text evidence="1">The sequence shown here is derived from an EMBL/GenBank/DDBJ whole genome shotgun (WGS) entry which is preliminary data.</text>
</comment>
<dbReference type="EMBL" id="JACGCM010000704">
    <property type="protein sequence ID" value="KAF6168218.1"/>
    <property type="molecule type" value="Genomic_DNA"/>
</dbReference>
<reference evidence="1 2" key="1">
    <citation type="journal article" date="2020" name="IScience">
        <title>Genome Sequencing of the Endangered Kingdonia uniflora (Circaeasteraceae, Ranunculales) Reveals Potential Mechanisms of Evolutionary Specialization.</title>
        <authorList>
            <person name="Sun Y."/>
            <person name="Deng T."/>
            <person name="Zhang A."/>
            <person name="Moore M.J."/>
            <person name="Landis J.B."/>
            <person name="Lin N."/>
            <person name="Zhang H."/>
            <person name="Zhang X."/>
            <person name="Huang J."/>
            <person name="Zhang X."/>
            <person name="Sun H."/>
            <person name="Wang H."/>
        </authorList>
    </citation>
    <scope>NUCLEOTIDE SEQUENCE [LARGE SCALE GENOMIC DNA]</scope>
    <source>
        <strain evidence="1">TB1705</strain>
        <tissue evidence="1">Leaf</tissue>
    </source>
</reference>
<feature type="non-terminal residue" evidence="1">
    <location>
        <position position="1"/>
    </location>
</feature>
<dbReference type="OrthoDB" id="5544992at2759"/>
<evidence type="ECO:0000313" key="2">
    <source>
        <dbReference type="Proteomes" id="UP000541444"/>
    </source>
</evidence>
<dbReference type="PANTHER" id="PTHR37610">
    <property type="entry name" value="CCHC-TYPE DOMAIN-CONTAINING PROTEIN"/>
    <property type="match status" value="1"/>
</dbReference>
<name>A0A7J7NMQ7_9MAGN</name>
<accession>A0A7J7NMQ7</accession>
<proteinExistence type="predicted"/>
<dbReference type="PANTHER" id="PTHR37610:SF75">
    <property type="entry name" value="RETROTRANSPOSON COPIA-LIKE N-TERMINAL DOMAIN-CONTAINING PROTEIN"/>
    <property type="match status" value="1"/>
</dbReference>
<keyword evidence="2" id="KW-1185">Reference proteome</keyword>
<organism evidence="1 2">
    <name type="scientific">Kingdonia uniflora</name>
    <dbReference type="NCBI Taxonomy" id="39325"/>
    <lineage>
        <taxon>Eukaryota</taxon>
        <taxon>Viridiplantae</taxon>
        <taxon>Streptophyta</taxon>
        <taxon>Embryophyta</taxon>
        <taxon>Tracheophyta</taxon>
        <taxon>Spermatophyta</taxon>
        <taxon>Magnoliopsida</taxon>
        <taxon>Ranunculales</taxon>
        <taxon>Circaeasteraceae</taxon>
        <taxon>Kingdonia</taxon>
    </lineage>
</organism>